<dbReference type="Proteomes" id="UP001374803">
    <property type="component" value="Chromosome"/>
</dbReference>
<dbReference type="Pfam" id="PF00069">
    <property type="entry name" value="Pkinase"/>
    <property type="match status" value="1"/>
</dbReference>
<feature type="domain" description="Protein kinase" evidence="6">
    <location>
        <begin position="13"/>
        <end position="280"/>
    </location>
</feature>
<reference evidence="7" key="1">
    <citation type="submission" date="2021-12" db="EMBL/GenBank/DDBJ databases">
        <title>Discovery of the Pendulisporaceae a myxobacterial family with distinct sporulation behavior and unique specialized metabolism.</title>
        <authorList>
            <person name="Garcia R."/>
            <person name="Popoff A."/>
            <person name="Bader C.D."/>
            <person name="Loehr J."/>
            <person name="Walesch S."/>
            <person name="Walt C."/>
            <person name="Boldt J."/>
            <person name="Bunk B."/>
            <person name="Haeckl F.J.F.P.J."/>
            <person name="Gunesch A.P."/>
            <person name="Birkelbach J."/>
            <person name="Nuebel U."/>
            <person name="Pietschmann T."/>
            <person name="Bach T."/>
            <person name="Mueller R."/>
        </authorList>
    </citation>
    <scope>NUCLEOTIDE SEQUENCE</scope>
    <source>
        <strain evidence="7">MSr11367</strain>
    </source>
</reference>
<dbReference type="SMART" id="SM00220">
    <property type="entry name" value="S_TKc"/>
    <property type="match status" value="1"/>
</dbReference>
<dbReference type="InterPro" id="IPR008271">
    <property type="entry name" value="Ser/Thr_kinase_AS"/>
</dbReference>
<keyword evidence="1" id="KW-0808">Transferase</keyword>
<dbReference type="PANTHER" id="PTHR43289:SF6">
    <property type="entry name" value="SERINE_THREONINE-PROTEIN KINASE NEKL-3"/>
    <property type="match status" value="1"/>
</dbReference>
<feature type="compositionally biased region" description="Low complexity" evidence="5">
    <location>
        <begin position="392"/>
        <end position="407"/>
    </location>
</feature>
<evidence type="ECO:0000256" key="1">
    <source>
        <dbReference type="ARBA" id="ARBA00022679"/>
    </source>
</evidence>
<evidence type="ECO:0000313" key="8">
    <source>
        <dbReference type="Proteomes" id="UP001374803"/>
    </source>
</evidence>
<proteinExistence type="predicted"/>
<evidence type="ECO:0000259" key="6">
    <source>
        <dbReference type="PROSITE" id="PS50011"/>
    </source>
</evidence>
<protein>
    <submittedName>
        <fullName evidence="7">Serine/threonine protein kinase</fullName>
    </submittedName>
</protein>
<feature type="region of interest" description="Disordered" evidence="5">
    <location>
        <begin position="336"/>
        <end position="407"/>
    </location>
</feature>
<sequence>MNALPETMVTHNVQLVRRLAEGGMGSVWLGRHLALDMPVAVKFMSRSTYLNPTSAEERFTREARAAAQIHHPNVVQIFDFGCSSLDGEMPYIVMEYLEGEDLERYLERQGPLEPEDVVSVVLTVASVLEKAHELGIVHRDIKPENVFLQGPDRVVKVLDFGVAKDVRDDAGPRRTTEDGEVLGTPFFMSPEQFVNPKGVDRRCDLWALAVLAYESLLGRMPFPGDTPTAIFLAATRGTFELPTRVRPDLPQTVDAWFRIAFATDPARRFSSARAMADAFARAIANRPLDSDALTPLATRIAHLERKWDRRRAAVSVALVAAAVALAAFFGRAPMEPSTPANAEPAHIELPPPEPSPPATAQAEPPAPEPPPQAAAPSPPSSARSQRAEGASHRSSSSRNAPSLFFLR</sequence>
<dbReference type="EMBL" id="CP089983">
    <property type="protein sequence ID" value="WXB08788.1"/>
    <property type="molecule type" value="Genomic_DNA"/>
</dbReference>
<keyword evidence="8" id="KW-1185">Reference proteome</keyword>
<accession>A0ABZ2LFW6</accession>
<evidence type="ECO:0000256" key="4">
    <source>
        <dbReference type="ARBA" id="ARBA00022840"/>
    </source>
</evidence>
<dbReference type="GO" id="GO:0004674">
    <property type="term" value="F:protein serine/threonine kinase activity"/>
    <property type="evidence" value="ECO:0007669"/>
    <property type="project" value="UniProtKB-KW"/>
</dbReference>
<dbReference type="Gene3D" id="3.30.200.20">
    <property type="entry name" value="Phosphorylase Kinase, domain 1"/>
    <property type="match status" value="1"/>
</dbReference>
<evidence type="ECO:0000256" key="3">
    <source>
        <dbReference type="ARBA" id="ARBA00022777"/>
    </source>
</evidence>
<name>A0ABZ2LFW6_9BACT</name>
<gene>
    <name evidence="7" type="ORF">LVJ94_16300</name>
</gene>
<dbReference type="PANTHER" id="PTHR43289">
    <property type="entry name" value="MITOGEN-ACTIVATED PROTEIN KINASE KINASE KINASE 20-RELATED"/>
    <property type="match status" value="1"/>
</dbReference>
<dbReference type="RefSeq" id="WP_394838464.1">
    <property type="nucleotide sequence ID" value="NZ_CP089929.1"/>
</dbReference>
<dbReference type="InterPro" id="IPR000719">
    <property type="entry name" value="Prot_kinase_dom"/>
</dbReference>
<evidence type="ECO:0000313" key="7">
    <source>
        <dbReference type="EMBL" id="WXB08788.1"/>
    </source>
</evidence>
<feature type="compositionally biased region" description="Pro residues" evidence="5">
    <location>
        <begin position="364"/>
        <end position="379"/>
    </location>
</feature>
<keyword evidence="4" id="KW-0067">ATP-binding</keyword>
<dbReference type="CDD" id="cd14014">
    <property type="entry name" value="STKc_PknB_like"/>
    <property type="match status" value="1"/>
</dbReference>
<keyword evidence="7" id="KW-0723">Serine/threonine-protein kinase</keyword>
<organism evidence="7 8">
    <name type="scientific">Pendulispora rubella</name>
    <dbReference type="NCBI Taxonomy" id="2741070"/>
    <lineage>
        <taxon>Bacteria</taxon>
        <taxon>Pseudomonadati</taxon>
        <taxon>Myxococcota</taxon>
        <taxon>Myxococcia</taxon>
        <taxon>Myxococcales</taxon>
        <taxon>Sorangiineae</taxon>
        <taxon>Pendulisporaceae</taxon>
        <taxon>Pendulispora</taxon>
    </lineage>
</organism>
<dbReference type="PROSITE" id="PS00108">
    <property type="entry name" value="PROTEIN_KINASE_ST"/>
    <property type="match status" value="1"/>
</dbReference>
<evidence type="ECO:0000256" key="2">
    <source>
        <dbReference type="ARBA" id="ARBA00022741"/>
    </source>
</evidence>
<dbReference type="PROSITE" id="PS50011">
    <property type="entry name" value="PROTEIN_KINASE_DOM"/>
    <property type="match status" value="1"/>
</dbReference>
<dbReference type="SUPFAM" id="SSF56112">
    <property type="entry name" value="Protein kinase-like (PK-like)"/>
    <property type="match status" value="1"/>
</dbReference>
<evidence type="ECO:0000256" key="5">
    <source>
        <dbReference type="SAM" id="MobiDB-lite"/>
    </source>
</evidence>
<keyword evidence="3 7" id="KW-0418">Kinase</keyword>
<keyword evidence="2" id="KW-0547">Nucleotide-binding</keyword>
<dbReference type="InterPro" id="IPR011009">
    <property type="entry name" value="Kinase-like_dom_sf"/>
</dbReference>
<dbReference type="Gene3D" id="1.10.510.10">
    <property type="entry name" value="Transferase(Phosphotransferase) domain 1"/>
    <property type="match status" value="1"/>
</dbReference>